<accession>A0A1U7CLI0</accession>
<dbReference type="RefSeq" id="WP_076343940.1">
    <property type="nucleotide sequence ID" value="NZ_CP019082.1"/>
</dbReference>
<reference evidence="3" key="1">
    <citation type="submission" date="2016-12" db="EMBL/GenBank/DDBJ databases">
        <title>Comparative genomics of four Isosphaeraceae planctomycetes: a common pool of plasmids and glycoside hydrolase genes.</title>
        <authorList>
            <person name="Ivanova A."/>
        </authorList>
    </citation>
    <scope>NUCLEOTIDE SEQUENCE [LARGE SCALE GENOMIC DNA]</scope>
    <source>
        <strain evidence="3">PX4</strain>
    </source>
</reference>
<organism evidence="2 3">
    <name type="scientific">Paludisphaera borealis</name>
    <dbReference type="NCBI Taxonomy" id="1387353"/>
    <lineage>
        <taxon>Bacteria</taxon>
        <taxon>Pseudomonadati</taxon>
        <taxon>Planctomycetota</taxon>
        <taxon>Planctomycetia</taxon>
        <taxon>Isosphaerales</taxon>
        <taxon>Isosphaeraceae</taxon>
        <taxon>Paludisphaera</taxon>
    </lineage>
</organism>
<dbReference type="AlphaFoldDB" id="A0A1U7CLI0"/>
<dbReference type="OrthoDB" id="9990652at2"/>
<name>A0A1U7CLI0_9BACT</name>
<gene>
    <name evidence="2" type="ORF">BSF38_01220</name>
</gene>
<dbReference type="STRING" id="1387353.BSF38_01220"/>
<evidence type="ECO:0000313" key="3">
    <source>
        <dbReference type="Proteomes" id="UP000186309"/>
    </source>
</evidence>
<dbReference type="EMBL" id="CP019082">
    <property type="protein sequence ID" value="APW59766.1"/>
    <property type="molecule type" value="Genomic_DNA"/>
</dbReference>
<evidence type="ECO:0000313" key="2">
    <source>
        <dbReference type="EMBL" id="APW59766.1"/>
    </source>
</evidence>
<feature type="compositionally biased region" description="Pro residues" evidence="1">
    <location>
        <begin position="86"/>
        <end position="103"/>
    </location>
</feature>
<proteinExistence type="predicted"/>
<keyword evidence="3" id="KW-1185">Reference proteome</keyword>
<sequence length="118" mass="13208">MPIKRIKLSVRDLMLTVAVLAIPLSWAADKTSQRRDRCLDLADRHARLGAEYRRNSGGLESMLHAADWHSYMSRCFEEAADRPWEPIPKSMPLPPKRWSPPSPAATDAGATAVIKRSS</sequence>
<evidence type="ECO:0000256" key="1">
    <source>
        <dbReference type="SAM" id="MobiDB-lite"/>
    </source>
</evidence>
<protein>
    <submittedName>
        <fullName evidence="2">Uncharacterized protein</fullName>
    </submittedName>
</protein>
<feature type="region of interest" description="Disordered" evidence="1">
    <location>
        <begin position="86"/>
        <end position="118"/>
    </location>
</feature>
<dbReference type="Proteomes" id="UP000186309">
    <property type="component" value="Chromosome"/>
</dbReference>
<dbReference type="KEGG" id="pbor:BSF38_01220"/>